<evidence type="ECO:0000313" key="7">
    <source>
        <dbReference type="EMBL" id="GLQ57170.1"/>
    </source>
</evidence>
<organism evidence="7 8">
    <name type="scientific">Devosia nitrariae</name>
    <dbReference type="NCBI Taxonomy" id="2071872"/>
    <lineage>
        <taxon>Bacteria</taxon>
        <taxon>Pseudomonadati</taxon>
        <taxon>Pseudomonadota</taxon>
        <taxon>Alphaproteobacteria</taxon>
        <taxon>Hyphomicrobiales</taxon>
        <taxon>Devosiaceae</taxon>
        <taxon>Devosia</taxon>
    </lineage>
</organism>
<dbReference type="Gene3D" id="3.40.50.150">
    <property type="entry name" value="Vaccinia Virus protein VP39"/>
    <property type="match status" value="1"/>
</dbReference>
<sequence>MLELTIQGLNLRLQTEPGLFSPRGADAGTLAMLSLIEFSPDDKVLDLGCGYGLVGIVAAKHVSPAQVHLLDNDPRAVETARANAVRNGVPDVTLELSDGFKSTREMDFTKIISNPPYHVDFSVPRHFIEKGFNRLRIGGSMWMVTRRLDWYRNKLIAIFGGCRVHEVDGYFVFEATKLRSQYAHAR</sequence>
<evidence type="ECO:0000256" key="4">
    <source>
        <dbReference type="ARBA" id="ARBA00022679"/>
    </source>
</evidence>
<evidence type="ECO:0000256" key="2">
    <source>
        <dbReference type="ARBA" id="ARBA00022552"/>
    </source>
</evidence>
<dbReference type="PROSITE" id="PS00092">
    <property type="entry name" value="N6_MTASE"/>
    <property type="match status" value="1"/>
</dbReference>
<dbReference type="GO" id="GO:0032259">
    <property type="term" value="P:methylation"/>
    <property type="evidence" value="ECO:0007669"/>
    <property type="project" value="UniProtKB-KW"/>
</dbReference>
<dbReference type="PANTHER" id="PTHR47816:SF4">
    <property type="entry name" value="RIBOSOMAL RNA SMALL SUBUNIT METHYLTRANSFERASE C"/>
    <property type="match status" value="1"/>
</dbReference>
<keyword evidence="4" id="KW-0808">Transferase</keyword>
<dbReference type="InterPro" id="IPR046977">
    <property type="entry name" value="RsmC/RlmG"/>
</dbReference>
<keyword evidence="3 7" id="KW-0489">Methyltransferase</keyword>
<dbReference type="PANTHER" id="PTHR47816">
    <property type="entry name" value="RIBOSOMAL RNA SMALL SUBUNIT METHYLTRANSFERASE C"/>
    <property type="match status" value="1"/>
</dbReference>
<dbReference type="RefSeq" id="WP_284342568.1">
    <property type="nucleotide sequence ID" value="NZ_BSNS01000023.1"/>
</dbReference>
<evidence type="ECO:0000256" key="5">
    <source>
        <dbReference type="ARBA" id="ARBA00022691"/>
    </source>
</evidence>
<keyword evidence="1" id="KW-0963">Cytoplasm</keyword>
<evidence type="ECO:0000256" key="1">
    <source>
        <dbReference type="ARBA" id="ARBA00022490"/>
    </source>
</evidence>
<gene>
    <name evidence="7" type="ORF">GCM10010862_44290</name>
</gene>
<dbReference type="Proteomes" id="UP001156691">
    <property type="component" value="Unassembled WGS sequence"/>
</dbReference>
<evidence type="ECO:0000256" key="3">
    <source>
        <dbReference type="ARBA" id="ARBA00022603"/>
    </source>
</evidence>
<name>A0ABQ5WAM7_9HYPH</name>
<evidence type="ECO:0000259" key="6">
    <source>
        <dbReference type="Pfam" id="PF05175"/>
    </source>
</evidence>
<feature type="domain" description="Methyltransferase small" evidence="6">
    <location>
        <begin position="11"/>
        <end position="172"/>
    </location>
</feature>
<proteinExistence type="predicted"/>
<accession>A0ABQ5WAM7</accession>
<dbReference type="Pfam" id="PF05175">
    <property type="entry name" value="MTS"/>
    <property type="match status" value="1"/>
</dbReference>
<evidence type="ECO:0000313" key="8">
    <source>
        <dbReference type="Proteomes" id="UP001156691"/>
    </source>
</evidence>
<dbReference type="InterPro" id="IPR029063">
    <property type="entry name" value="SAM-dependent_MTases_sf"/>
</dbReference>
<reference evidence="8" key="1">
    <citation type="journal article" date="2019" name="Int. J. Syst. Evol. Microbiol.">
        <title>The Global Catalogue of Microorganisms (GCM) 10K type strain sequencing project: providing services to taxonomists for standard genome sequencing and annotation.</title>
        <authorList>
            <consortium name="The Broad Institute Genomics Platform"/>
            <consortium name="The Broad Institute Genome Sequencing Center for Infectious Disease"/>
            <person name="Wu L."/>
            <person name="Ma J."/>
        </authorList>
    </citation>
    <scope>NUCLEOTIDE SEQUENCE [LARGE SCALE GENOMIC DNA]</scope>
    <source>
        <strain evidence="8">NBRC 112416</strain>
    </source>
</reference>
<keyword evidence="8" id="KW-1185">Reference proteome</keyword>
<dbReference type="InterPro" id="IPR002052">
    <property type="entry name" value="DNA_methylase_N6_adenine_CS"/>
</dbReference>
<comment type="caution">
    <text evidence="7">The sequence shown here is derived from an EMBL/GenBank/DDBJ whole genome shotgun (WGS) entry which is preliminary data.</text>
</comment>
<keyword evidence="2" id="KW-0698">rRNA processing</keyword>
<dbReference type="GO" id="GO:0008168">
    <property type="term" value="F:methyltransferase activity"/>
    <property type="evidence" value="ECO:0007669"/>
    <property type="project" value="UniProtKB-KW"/>
</dbReference>
<dbReference type="InterPro" id="IPR007848">
    <property type="entry name" value="Small_mtfrase_dom"/>
</dbReference>
<protein>
    <submittedName>
        <fullName evidence="7">16S RNA G1207 methylase RsmC</fullName>
    </submittedName>
</protein>
<dbReference type="CDD" id="cd02440">
    <property type="entry name" value="AdoMet_MTases"/>
    <property type="match status" value="1"/>
</dbReference>
<dbReference type="EMBL" id="BSNS01000023">
    <property type="protein sequence ID" value="GLQ57170.1"/>
    <property type="molecule type" value="Genomic_DNA"/>
</dbReference>
<dbReference type="SUPFAM" id="SSF53335">
    <property type="entry name" value="S-adenosyl-L-methionine-dependent methyltransferases"/>
    <property type="match status" value="1"/>
</dbReference>
<keyword evidence="5" id="KW-0949">S-adenosyl-L-methionine</keyword>